<organism evidence="6 7">
    <name type="scientific">Maioricimonas rarisocia</name>
    <dbReference type="NCBI Taxonomy" id="2528026"/>
    <lineage>
        <taxon>Bacteria</taxon>
        <taxon>Pseudomonadati</taxon>
        <taxon>Planctomycetota</taxon>
        <taxon>Planctomycetia</taxon>
        <taxon>Planctomycetales</taxon>
        <taxon>Planctomycetaceae</taxon>
        <taxon>Maioricimonas</taxon>
    </lineage>
</organism>
<keyword evidence="2 5" id="KW-0812">Transmembrane</keyword>
<evidence type="ECO:0000256" key="1">
    <source>
        <dbReference type="ARBA" id="ARBA00004141"/>
    </source>
</evidence>
<name>A0A517ZFM4_9PLAN</name>
<feature type="transmembrane region" description="Helical" evidence="5">
    <location>
        <begin position="257"/>
        <end position="276"/>
    </location>
</feature>
<feature type="transmembrane region" description="Helical" evidence="5">
    <location>
        <begin position="230"/>
        <end position="251"/>
    </location>
</feature>
<evidence type="ECO:0000256" key="3">
    <source>
        <dbReference type="ARBA" id="ARBA00022989"/>
    </source>
</evidence>
<keyword evidence="3 5" id="KW-1133">Transmembrane helix</keyword>
<evidence type="ECO:0000313" key="6">
    <source>
        <dbReference type="EMBL" id="QDU41293.1"/>
    </source>
</evidence>
<sequence>MGYIPAEFGLAIAVAYLIAHAAWPLLARGGMSNGVGVVVAVVAIGACPLLIPAHHVVDRAFSCLLFLDPIFRLVDYARQVRQGKAGPVSWKERAIFLIPFPFLLTVLGAKRRARAEPRLPAANVIRFLIAFTLGVGAFLLCMMSDRVAALRESFILDHLVKMILFLVVVESGSQALLVLERAFGYRAPPIINQVWRSRTPAEFWIRFNQRVQQWLYLNVFVPAGGRRRRVVGVLAVFLVSGLFHEIFFAVSTRRVDGYQLIFFMLQAPAVLASPLLDRLAGLGIAGRIAAHGLTWLWFAVTSPFFFHAADRVFEFFYASQPWLP</sequence>
<evidence type="ECO:0000313" key="7">
    <source>
        <dbReference type="Proteomes" id="UP000320496"/>
    </source>
</evidence>
<feature type="transmembrane region" description="Helical" evidence="5">
    <location>
        <begin position="93"/>
        <end position="109"/>
    </location>
</feature>
<keyword evidence="4 5" id="KW-0472">Membrane</keyword>
<feature type="transmembrane region" description="Helical" evidence="5">
    <location>
        <begin position="33"/>
        <end position="51"/>
    </location>
</feature>
<feature type="transmembrane region" description="Helical" evidence="5">
    <location>
        <begin position="121"/>
        <end position="139"/>
    </location>
</feature>
<evidence type="ECO:0000256" key="4">
    <source>
        <dbReference type="ARBA" id="ARBA00023136"/>
    </source>
</evidence>
<dbReference type="InterPro" id="IPR004299">
    <property type="entry name" value="MBOAT_fam"/>
</dbReference>
<evidence type="ECO:0000256" key="2">
    <source>
        <dbReference type="ARBA" id="ARBA00022692"/>
    </source>
</evidence>
<dbReference type="GO" id="GO:0016020">
    <property type="term" value="C:membrane"/>
    <property type="evidence" value="ECO:0007669"/>
    <property type="project" value="UniProtKB-SubCell"/>
</dbReference>
<comment type="subcellular location">
    <subcellularLocation>
        <location evidence="1">Membrane</location>
        <topology evidence="1">Multi-pass membrane protein</topology>
    </subcellularLocation>
</comment>
<protein>
    <submittedName>
        <fullName evidence="6">MBOAT family protein</fullName>
    </submittedName>
</protein>
<dbReference type="PANTHER" id="PTHR31595:SF57">
    <property type="entry name" value="OS04G0481900 PROTEIN"/>
    <property type="match status" value="1"/>
</dbReference>
<feature type="transmembrane region" description="Helical" evidence="5">
    <location>
        <begin position="6"/>
        <end position="26"/>
    </location>
</feature>
<evidence type="ECO:0000256" key="5">
    <source>
        <dbReference type="SAM" id="Phobius"/>
    </source>
</evidence>
<dbReference type="AlphaFoldDB" id="A0A517ZFM4"/>
<feature type="transmembrane region" description="Helical" evidence="5">
    <location>
        <begin position="159"/>
        <end position="179"/>
    </location>
</feature>
<dbReference type="PANTHER" id="PTHR31595">
    <property type="entry name" value="LONG-CHAIN-ALCOHOL O-FATTY-ACYLTRANSFERASE 3-RELATED"/>
    <property type="match status" value="1"/>
</dbReference>
<dbReference type="GO" id="GO:0006629">
    <property type="term" value="P:lipid metabolic process"/>
    <property type="evidence" value="ECO:0007669"/>
    <property type="project" value="InterPro"/>
</dbReference>
<accession>A0A517ZFM4</accession>
<keyword evidence="7" id="KW-1185">Reference proteome</keyword>
<dbReference type="EMBL" id="CP036275">
    <property type="protein sequence ID" value="QDU41293.1"/>
    <property type="molecule type" value="Genomic_DNA"/>
</dbReference>
<dbReference type="InterPro" id="IPR044851">
    <property type="entry name" value="Wax_synthase"/>
</dbReference>
<dbReference type="KEGG" id="mri:Mal4_56590"/>
<dbReference type="Pfam" id="PF03062">
    <property type="entry name" value="MBOAT"/>
    <property type="match status" value="1"/>
</dbReference>
<proteinExistence type="predicted"/>
<dbReference type="GO" id="GO:0008374">
    <property type="term" value="F:O-acyltransferase activity"/>
    <property type="evidence" value="ECO:0007669"/>
    <property type="project" value="InterPro"/>
</dbReference>
<reference evidence="6 7" key="1">
    <citation type="submission" date="2019-02" db="EMBL/GenBank/DDBJ databases">
        <title>Deep-cultivation of Planctomycetes and their phenomic and genomic characterization uncovers novel biology.</title>
        <authorList>
            <person name="Wiegand S."/>
            <person name="Jogler M."/>
            <person name="Boedeker C."/>
            <person name="Pinto D."/>
            <person name="Vollmers J."/>
            <person name="Rivas-Marin E."/>
            <person name="Kohn T."/>
            <person name="Peeters S.H."/>
            <person name="Heuer A."/>
            <person name="Rast P."/>
            <person name="Oberbeckmann S."/>
            <person name="Bunk B."/>
            <person name="Jeske O."/>
            <person name="Meyerdierks A."/>
            <person name="Storesund J.E."/>
            <person name="Kallscheuer N."/>
            <person name="Luecker S."/>
            <person name="Lage O.M."/>
            <person name="Pohl T."/>
            <person name="Merkel B.J."/>
            <person name="Hornburger P."/>
            <person name="Mueller R.-W."/>
            <person name="Bruemmer F."/>
            <person name="Labrenz M."/>
            <person name="Spormann A.M."/>
            <person name="Op den Camp H."/>
            <person name="Overmann J."/>
            <person name="Amann R."/>
            <person name="Jetten M.S.M."/>
            <person name="Mascher T."/>
            <person name="Medema M.H."/>
            <person name="Devos D.P."/>
            <person name="Kaster A.-K."/>
            <person name="Ovreas L."/>
            <person name="Rohde M."/>
            <person name="Galperin M.Y."/>
            <person name="Jogler C."/>
        </authorList>
    </citation>
    <scope>NUCLEOTIDE SEQUENCE [LARGE SCALE GENOMIC DNA]</scope>
    <source>
        <strain evidence="6 7">Mal4</strain>
    </source>
</reference>
<dbReference type="Proteomes" id="UP000320496">
    <property type="component" value="Chromosome"/>
</dbReference>
<feature type="transmembrane region" description="Helical" evidence="5">
    <location>
        <begin position="288"/>
        <end position="306"/>
    </location>
</feature>
<gene>
    <name evidence="6" type="ORF">Mal4_56590</name>
</gene>
<dbReference type="RefSeq" id="WP_145372548.1">
    <property type="nucleotide sequence ID" value="NZ_CP036275.1"/>
</dbReference>
<dbReference type="OrthoDB" id="277092at2"/>